<dbReference type="PIRSF" id="PIRSF011474">
    <property type="entry name" value="Glucitol_operon_activator"/>
    <property type="match status" value="1"/>
</dbReference>
<evidence type="ECO:0000256" key="1">
    <source>
        <dbReference type="SAM" id="Phobius"/>
    </source>
</evidence>
<evidence type="ECO:0000313" key="2">
    <source>
        <dbReference type="EMBL" id="MSS42431.1"/>
    </source>
</evidence>
<feature type="transmembrane region" description="Helical" evidence="1">
    <location>
        <begin position="7"/>
        <end position="26"/>
    </location>
</feature>
<protein>
    <submittedName>
        <fullName evidence="2">Transcriptional regulator</fullName>
    </submittedName>
</protein>
<dbReference type="AlphaFoldDB" id="A0A844FEN6"/>
<dbReference type="Pfam" id="PF06923">
    <property type="entry name" value="GutM"/>
    <property type="match status" value="1"/>
</dbReference>
<dbReference type="RefSeq" id="WP_154482063.1">
    <property type="nucleotide sequence ID" value="NZ_JAJBNW010000022.1"/>
</dbReference>
<keyword evidence="1" id="KW-1133">Transmembrane helix</keyword>
<dbReference type="OrthoDB" id="9096700at2"/>
<name>A0A844FEN6_9FIRM</name>
<gene>
    <name evidence="2" type="ORF">FYJ27_01585</name>
</gene>
<organism evidence="2 3">
    <name type="scientific">Anaerosalibacter bizertensis</name>
    <dbReference type="NCBI Taxonomy" id="932217"/>
    <lineage>
        <taxon>Bacteria</taxon>
        <taxon>Bacillati</taxon>
        <taxon>Bacillota</taxon>
        <taxon>Tissierellia</taxon>
        <taxon>Tissierellales</taxon>
        <taxon>Sporanaerobacteraceae</taxon>
        <taxon>Anaerosalibacter</taxon>
    </lineage>
</organism>
<comment type="caution">
    <text evidence="2">The sequence shown here is derived from an EMBL/GenBank/DDBJ whole genome shotgun (WGS) entry which is preliminary data.</text>
</comment>
<dbReference type="EMBL" id="VULR01000001">
    <property type="protein sequence ID" value="MSS42431.1"/>
    <property type="molecule type" value="Genomic_DNA"/>
</dbReference>
<keyword evidence="1" id="KW-0472">Membrane</keyword>
<keyword evidence="1" id="KW-0812">Transmembrane</keyword>
<proteinExistence type="predicted"/>
<evidence type="ECO:0000313" key="3">
    <source>
        <dbReference type="Proteomes" id="UP000462760"/>
    </source>
</evidence>
<dbReference type="Proteomes" id="UP000462760">
    <property type="component" value="Unassembled WGS sequence"/>
</dbReference>
<reference evidence="2 3" key="1">
    <citation type="submission" date="2019-08" db="EMBL/GenBank/DDBJ databases">
        <title>In-depth cultivation of the pig gut microbiome towards novel bacterial diversity and tailored functional studies.</title>
        <authorList>
            <person name="Wylensek D."/>
            <person name="Hitch T.C.A."/>
            <person name="Clavel T."/>
        </authorList>
    </citation>
    <scope>NUCLEOTIDE SEQUENCE [LARGE SCALE GENOMIC DNA]</scope>
    <source>
        <strain evidence="2 3">Med78-601-WT-4W-RMD-3</strain>
    </source>
</reference>
<dbReference type="InterPro" id="IPR009693">
    <property type="entry name" value="Glucitol_operon_activator"/>
</dbReference>
<accession>A0A844FEN6</accession>
<sequence>MDNLFKVITFIFFMWMIQGVLTYFQIKHFNNVLHDMKDEGKVLLGQKKGKLSFGSIIILAIDEKNKIVNAKEMKGITVFSRFKIRDEFINKHIEELKEDIPKIKDKVTRKALELALSKNILS</sequence>